<sequence>MDVDVRHPDAGVAEVGGDGPNSGTPVPQVDGACHRHLAGIELAARRRDTRGMKPKIALRLLACLLLLLPAAAIARPALWVVKDADTTIYLFGTVHLLPTDTDWHYPALDQAVADSQTLYIELTDDDQANMMALVLRYGLDTAHPLSSLLNESEQLRLRIAANKAGVPGGMPALNVMRPWLAALTLATAPLLKAGLDPEHGVDKQLKSQMAGAGKQVLGLETAEQQIRFLADMPQSVELAFLRSTLRDVDKGSIELTELIGAWKNGDIATIARLEDEDMRQTEPKLYQLLLVQRNEIWATKIATMLQQPGTVFIAVGAAHLAGPDSVQAQLHKLGVDAVRQ</sequence>
<dbReference type="CDD" id="cd14789">
    <property type="entry name" value="Tiki"/>
    <property type="match status" value="1"/>
</dbReference>
<protein>
    <submittedName>
        <fullName evidence="3">TraB/GumN family protein</fullName>
    </submittedName>
</protein>
<name>A0A502BWZ6_9GAMM</name>
<gene>
    <name evidence="3" type="ORF">EAH88_16020</name>
</gene>
<organism evidence="3 4">
    <name type="scientific">Rhodanobacter glycinis</name>
    <dbReference type="NCBI Taxonomy" id="582702"/>
    <lineage>
        <taxon>Bacteria</taxon>
        <taxon>Pseudomonadati</taxon>
        <taxon>Pseudomonadota</taxon>
        <taxon>Gammaproteobacteria</taxon>
        <taxon>Lysobacterales</taxon>
        <taxon>Rhodanobacteraceae</taxon>
        <taxon>Rhodanobacter</taxon>
    </lineage>
</organism>
<dbReference type="InterPro" id="IPR047111">
    <property type="entry name" value="YbaP-like"/>
</dbReference>
<evidence type="ECO:0000313" key="3">
    <source>
        <dbReference type="EMBL" id="TPG05457.1"/>
    </source>
</evidence>
<keyword evidence="2" id="KW-1133">Transmembrane helix</keyword>
<evidence type="ECO:0000256" key="1">
    <source>
        <dbReference type="SAM" id="MobiDB-lite"/>
    </source>
</evidence>
<dbReference type="EMBL" id="RCZO01000010">
    <property type="protein sequence ID" value="TPG05457.1"/>
    <property type="molecule type" value="Genomic_DNA"/>
</dbReference>
<keyword evidence="2" id="KW-0472">Membrane</keyword>
<dbReference type="AlphaFoldDB" id="A0A502BWZ6"/>
<feature type="transmembrane region" description="Helical" evidence="2">
    <location>
        <begin position="56"/>
        <end position="74"/>
    </location>
</feature>
<dbReference type="Proteomes" id="UP000319486">
    <property type="component" value="Unassembled WGS sequence"/>
</dbReference>
<dbReference type="PANTHER" id="PTHR40590:SF1">
    <property type="entry name" value="CYTOPLASMIC PROTEIN"/>
    <property type="match status" value="1"/>
</dbReference>
<keyword evidence="2" id="KW-0812">Transmembrane</keyword>
<reference evidence="3 4" key="1">
    <citation type="journal article" date="2019" name="Environ. Microbiol.">
        <title>Species interactions and distinct microbial communities in high Arctic permafrost affected cryosols are associated with the CH4 and CO2 gas fluxes.</title>
        <authorList>
            <person name="Altshuler I."/>
            <person name="Hamel J."/>
            <person name="Turney S."/>
            <person name="Magnuson E."/>
            <person name="Levesque R."/>
            <person name="Greer C."/>
            <person name="Whyte L.G."/>
        </authorList>
    </citation>
    <scope>NUCLEOTIDE SEQUENCE [LARGE SCALE GENOMIC DNA]</scope>
    <source>
        <strain evidence="3 4">S13Y</strain>
    </source>
</reference>
<accession>A0A502BWZ6</accession>
<evidence type="ECO:0000313" key="4">
    <source>
        <dbReference type="Proteomes" id="UP000319486"/>
    </source>
</evidence>
<feature type="region of interest" description="Disordered" evidence="1">
    <location>
        <begin position="1"/>
        <end position="25"/>
    </location>
</feature>
<evidence type="ECO:0000256" key="2">
    <source>
        <dbReference type="SAM" id="Phobius"/>
    </source>
</evidence>
<dbReference type="Pfam" id="PF01963">
    <property type="entry name" value="TraB_PrgY_gumN"/>
    <property type="match status" value="1"/>
</dbReference>
<dbReference type="PANTHER" id="PTHR40590">
    <property type="entry name" value="CYTOPLASMIC PROTEIN-RELATED"/>
    <property type="match status" value="1"/>
</dbReference>
<proteinExistence type="predicted"/>
<dbReference type="InterPro" id="IPR002816">
    <property type="entry name" value="TraB/PrgY/GumN_fam"/>
</dbReference>
<keyword evidence="4" id="KW-1185">Reference proteome</keyword>
<comment type="caution">
    <text evidence="3">The sequence shown here is derived from an EMBL/GenBank/DDBJ whole genome shotgun (WGS) entry which is preliminary data.</text>
</comment>